<evidence type="ECO:0000256" key="1">
    <source>
        <dbReference type="ARBA" id="ARBA00023015"/>
    </source>
</evidence>
<dbReference type="Proteomes" id="UP000231960">
    <property type="component" value="Unassembled WGS sequence"/>
</dbReference>
<evidence type="ECO:0000259" key="4">
    <source>
        <dbReference type="PROSITE" id="PS50042"/>
    </source>
</evidence>
<dbReference type="InterPro" id="IPR036388">
    <property type="entry name" value="WH-like_DNA-bd_sf"/>
</dbReference>
<dbReference type="Gene3D" id="2.60.120.10">
    <property type="entry name" value="Jelly Rolls"/>
    <property type="match status" value="1"/>
</dbReference>
<name>A0A2M9R8I5_9FLAO</name>
<keyword evidence="7" id="KW-1185">Reference proteome</keyword>
<dbReference type="Pfam" id="PF00027">
    <property type="entry name" value="cNMP_binding"/>
    <property type="match status" value="1"/>
</dbReference>
<dbReference type="PROSITE" id="PS50042">
    <property type="entry name" value="CNMP_BINDING_3"/>
    <property type="match status" value="1"/>
</dbReference>
<dbReference type="EMBL" id="NIPO01000001">
    <property type="protein sequence ID" value="PJR05168.1"/>
    <property type="molecule type" value="Genomic_DNA"/>
</dbReference>
<dbReference type="GO" id="GO:0003700">
    <property type="term" value="F:DNA-binding transcription factor activity"/>
    <property type="evidence" value="ECO:0007669"/>
    <property type="project" value="TreeGrafter"/>
</dbReference>
<dbReference type="SUPFAM" id="SSF46785">
    <property type="entry name" value="Winged helix' DNA-binding domain"/>
    <property type="match status" value="1"/>
</dbReference>
<dbReference type="InterPro" id="IPR050397">
    <property type="entry name" value="Env_Response_Regulators"/>
</dbReference>
<keyword evidence="2" id="KW-0238">DNA-binding</keyword>
<dbReference type="InterPro" id="IPR014710">
    <property type="entry name" value="RmlC-like_jellyroll"/>
</dbReference>
<dbReference type="Pfam" id="PF13545">
    <property type="entry name" value="HTH_Crp_2"/>
    <property type="match status" value="1"/>
</dbReference>
<evidence type="ECO:0000313" key="7">
    <source>
        <dbReference type="Proteomes" id="UP000231960"/>
    </source>
</evidence>
<feature type="domain" description="Cyclic nucleotide-binding" evidence="4">
    <location>
        <begin position="14"/>
        <end position="117"/>
    </location>
</feature>
<dbReference type="SMART" id="SM00419">
    <property type="entry name" value="HTH_CRP"/>
    <property type="match status" value="1"/>
</dbReference>
<evidence type="ECO:0000256" key="2">
    <source>
        <dbReference type="ARBA" id="ARBA00023125"/>
    </source>
</evidence>
<dbReference type="SUPFAM" id="SSF51206">
    <property type="entry name" value="cAMP-binding domain-like"/>
    <property type="match status" value="1"/>
</dbReference>
<dbReference type="CDD" id="cd00038">
    <property type="entry name" value="CAP_ED"/>
    <property type="match status" value="1"/>
</dbReference>
<dbReference type="PANTHER" id="PTHR24567:SF28">
    <property type="entry name" value="LISTERIOLYSIN REGULATORY PROTEIN"/>
    <property type="match status" value="1"/>
</dbReference>
<dbReference type="GO" id="GO:0003677">
    <property type="term" value="F:DNA binding"/>
    <property type="evidence" value="ECO:0007669"/>
    <property type="project" value="UniProtKB-KW"/>
</dbReference>
<dbReference type="SMART" id="SM00100">
    <property type="entry name" value="cNMP"/>
    <property type="match status" value="1"/>
</dbReference>
<feature type="domain" description="HTH crp-type" evidence="5">
    <location>
        <begin position="148"/>
        <end position="219"/>
    </location>
</feature>
<dbReference type="OrthoDB" id="9127033at2"/>
<keyword evidence="1" id="KW-0805">Transcription regulation</keyword>
<dbReference type="PANTHER" id="PTHR24567">
    <property type="entry name" value="CRP FAMILY TRANSCRIPTIONAL REGULATORY PROTEIN"/>
    <property type="match status" value="1"/>
</dbReference>
<dbReference type="RefSeq" id="WP_100678727.1">
    <property type="nucleotide sequence ID" value="NZ_NIPO01000001.1"/>
</dbReference>
<dbReference type="GO" id="GO:0005829">
    <property type="term" value="C:cytosol"/>
    <property type="evidence" value="ECO:0007669"/>
    <property type="project" value="TreeGrafter"/>
</dbReference>
<reference evidence="6 7" key="1">
    <citation type="submission" date="2017-06" db="EMBL/GenBank/DDBJ databases">
        <title>Description of Avrilella dinanensis gen. nov. sp. nov.</title>
        <authorList>
            <person name="Leyer C."/>
            <person name="Sassi M."/>
            <person name="Minet J."/>
            <person name="Kayal S."/>
            <person name="Cattoir V."/>
        </authorList>
    </citation>
    <scope>NUCLEOTIDE SEQUENCE [LARGE SCALE GENOMIC DNA]</scope>
    <source>
        <strain evidence="6 7">UR159</strain>
    </source>
</reference>
<evidence type="ECO:0000256" key="3">
    <source>
        <dbReference type="ARBA" id="ARBA00023163"/>
    </source>
</evidence>
<dbReference type="InterPro" id="IPR018490">
    <property type="entry name" value="cNMP-bd_dom_sf"/>
</dbReference>
<evidence type="ECO:0000313" key="6">
    <source>
        <dbReference type="EMBL" id="PJR05168.1"/>
    </source>
</evidence>
<dbReference type="InterPro" id="IPR036390">
    <property type="entry name" value="WH_DNA-bd_sf"/>
</dbReference>
<protein>
    <submittedName>
        <fullName evidence="6">Crp/Fnr family transcriptional regulator</fullName>
    </submittedName>
</protein>
<organism evidence="6 7">
    <name type="scientific">Avrilella dinanensis</name>
    <dbReference type="NCBI Taxonomy" id="2008672"/>
    <lineage>
        <taxon>Bacteria</taxon>
        <taxon>Pseudomonadati</taxon>
        <taxon>Bacteroidota</taxon>
        <taxon>Flavobacteriia</taxon>
        <taxon>Flavobacteriales</taxon>
        <taxon>Flavobacteriaceae</taxon>
        <taxon>Avrilella</taxon>
    </lineage>
</organism>
<keyword evidence="3" id="KW-0804">Transcription</keyword>
<dbReference type="InterPro" id="IPR000595">
    <property type="entry name" value="cNMP-bd_dom"/>
</dbReference>
<evidence type="ECO:0000259" key="5">
    <source>
        <dbReference type="PROSITE" id="PS51063"/>
    </source>
</evidence>
<comment type="caution">
    <text evidence="6">The sequence shown here is derived from an EMBL/GenBank/DDBJ whole genome shotgun (WGS) entry which is preliminary data.</text>
</comment>
<dbReference type="PRINTS" id="PR00034">
    <property type="entry name" value="HTHCRP"/>
</dbReference>
<dbReference type="PROSITE" id="PS51063">
    <property type="entry name" value="HTH_CRP_2"/>
    <property type="match status" value="1"/>
</dbReference>
<dbReference type="AlphaFoldDB" id="A0A2M9R8I5"/>
<accession>A0A2M9R8I5</accession>
<proteinExistence type="predicted"/>
<dbReference type="InterPro" id="IPR012318">
    <property type="entry name" value="HTH_CRP"/>
</dbReference>
<sequence length="226" mass="25551">MSSCEQCIVRELGSLKALDRQELIHLASCKESYTVKKGEFIFEEGERMNGVYCVKDGVCKLVKLNPDGKESILRLVKKGELLGQRSVISDETSYLSAVAIEDMQVCFIPRIEIMSFIKGNPNFSLEITKDICYQLKQANSLSVDFSNKTVKERLARILIHLHELSGEDKQQNINIQISREELANMAGTATESCIRLLSEMKKEGLIALERKKIKLLDFSTLKKMAQ</sequence>
<dbReference type="Gene3D" id="1.10.10.10">
    <property type="entry name" value="Winged helix-like DNA-binding domain superfamily/Winged helix DNA-binding domain"/>
    <property type="match status" value="1"/>
</dbReference>
<gene>
    <name evidence="6" type="ORF">CDL10_10310</name>
</gene>